<dbReference type="AlphaFoldDB" id="A0AAN9Z550"/>
<feature type="chain" id="PRO_5042833937" description="Accessory gland protein" evidence="1">
    <location>
        <begin position="25"/>
        <end position="86"/>
    </location>
</feature>
<gene>
    <name evidence="2" type="ORF">R5R35_003437</name>
</gene>
<feature type="signal peptide" evidence="1">
    <location>
        <begin position="1"/>
        <end position="24"/>
    </location>
</feature>
<keyword evidence="3" id="KW-1185">Reference proteome</keyword>
<evidence type="ECO:0008006" key="4">
    <source>
        <dbReference type="Google" id="ProtNLM"/>
    </source>
</evidence>
<dbReference type="EMBL" id="JAZDUA010000237">
    <property type="protein sequence ID" value="KAK7863187.1"/>
    <property type="molecule type" value="Genomic_DNA"/>
</dbReference>
<reference evidence="2 3" key="1">
    <citation type="submission" date="2024-03" db="EMBL/GenBank/DDBJ databases">
        <title>The genome assembly and annotation of the cricket Gryllus longicercus Weissman &amp; Gray.</title>
        <authorList>
            <person name="Szrajer S."/>
            <person name="Gray D."/>
            <person name="Ylla G."/>
        </authorList>
    </citation>
    <scope>NUCLEOTIDE SEQUENCE [LARGE SCALE GENOMIC DNA]</scope>
    <source>
        <strain evidence="2">DAG 2021-001</strain>
        <tissue evidence="2">Whole body minus gut</tissue>
    </source>
</reference>
<organism evidence="2 3">
    <name type="scientific">Gryllus longicercus</name>
    <dbReference type="NCBI Taxonomy" id="2509291"/>
    <lineage>
        <taxon>Eukaryota</taxon>
        <taxon>Metazoa</taxon>
        <taxon>Ecdysozoa</taxon>
        <taxon>Arthropoda</taxon>
        <taxon>Hexapoda</taxon>
        <taxon>Insecta</taxon>
        <taxon>Pterygota</taxon>
        <taxon>Neoptera</taxon>
        <taxon>Polyneoptera</taxon>
        <taxon>Orthoptera</taxon>
        <taxon>Ensifera</taxon>
        <taxon>Gryllidea</taxon>
        <taxon>Grylloidea</taxon>
        <taxon>Gryllidae</taxon>
        <taxon>Gryllinae</taxon>
        <taxon>Gryllus</taxon>
    </lineage>
</organism>
<keyword evidence="1" id="KW-0732">Signal</keyword>
<protein>
    <recommendedName>
        <fullName evidence="4">Accessory gland protein</fullName>
    </recommendedName>
</protein>
<proteinExistence type="predicted"/>
<comment type="caution">
    <text evidence="2">The sequence shown here is derived from an EMBL/GenBank/DDBJ whole genome shotgun (WGS) entry which is preliminary data.</text>
</comment>
<name>A0AAN9Z550_9ORTH</name>
<evidence type="ECO:0000313" key="3">
    <source>
        <dbReference type="Proteomes" id="UP001378592"/>
    </source>
</evidence>
<accession>A0AAN9Z550</accession>
<evidence type="ECO:0000256" key="1">
    <source>
        <dbReference type="SAM" id="SignalP"/>
    </source>
</evidence>
<dbReference type="Proteomes" id="UP001378592">
    <property type="component" value="Unassembled WGS sequence"/>
</dbReference>
<evidence type="ECO:0000313" key="2">
    <source>
        <dbReference type="EMBL" id="KAK7863187.1"/>
    </source>
</evidence>
<sequence length="86" mass="9149">MQRFLSVCMVAVWVLVLLCGSTRSSSESCGEGTTTVPGACTTTTVATPRSTSAESPTAYSFSTTFQTEHSDFEVHSTVQVRSSCKT</sequence>